<dbReference type="AlphaFoldDB" id="A0A914R2R5"/>
<dbReference type="Proteomes" id="UP000887564">
    <property type="component" value="Unplaced"/>
</dbReference>
<keyword evidence="1" id="KW-1185">Reference proteome</keyword>
<organism evidence="1 2">
    <name type="scientific">Parascaris equorum</name>
    <name type="common">Equine roundworm</name>
    <dbReference type="NCBI Taxonomy" id="6256"/>
    <lineage>
        <taxon>Eukaryota</taxon>
        <taxon>Metazoa</taxon>
        <taxon>Ecdysozoa</taxon>
        <taxon>Nematoda</taxon>
        <taxon>Chromadorea</taxon>
        <taxon>Rhabditida</taxon>
        <taxon>Spirurina</taxon>
        <taxon>Ascaridomorpha</taxon>
        <taxon>Ascaridoidea</taxon>
        <taxon>Ascarididae</taxon>
        <taxon>Parascaris</taxon>
    </lineage>
</organism>
<dbReference type="WBParaSite" id="PEQ_0000089901-mRNA-1">
    <property type="protein sequence ID" value="PEQ_0000089901-mRNA-1"/>
    <property type="gene ID" value="PEQ_0000089901"/>
</dbReference>
<sequence>MSEATNFFLGISPGSSTLLGVPTTTELEDAEVDAWGNPLDAFIVVLVFTSSTGKVRFLCSALDTDLPAKRSKPLVTSHGWLRLQHCWSDLKVQREERGAENRYVSFFDNI</sequence>
<evidence type="ECO:0000313" key="1">
    <source>
        <dbReference type="Proteomes" id="UP000887564"/>
    </source>
</evidence>
<accession>A0A914R2R5</accession>
<name>A0A914R2R5_PAREQ</name>
<evidence type="ECO:0000313" key="2">
    <source>
        <dbReference type="WBParaSite" id="PEQ_0000089901-mRNA-1"/>
    </source>
</evidence>
<reference evidence="2" key="1">
    <citation type="submission" date="2022-11" db="UniProtKB">
        <authorList>
            <consortium name="WormBaseParasite"/>
        </authorList>
    </citation>
    <scope>IDENTIFICATION</scope>
</reference>
<protein>
    <submittedName>
        <fullName evidence="2">Uncharacterized protein</fullName>
    </submittedName>
</protein>
<proteinExistence type="predicted"/>